<dbReference type="InterPro" id="IPR036631">
    <property type="entry name" value="MGMT_N_sf"/>
</dbReference>
<evidence type="ECO:0000256" key="7">
    <source>
        <dbReference type="ARBA" id="ARBA00023204"/>
    </source>
</evidence>
<dbReference type="GO" id="GO:0006281">
    <property type="term" value="P:DNA repair"/>
    <property type="evidence" value="ECO:0007669"/>
    <property type="project" value="UniProtKB-KW"/>
</dbReference>
<organism evidence="10 11">
    <name type="scientific">Ruegeria conchae</name>
    <dbReference type="NCBI Taxonomy" id="981384"/>
    <lineage>
        <taxon>Bacteria</taxon>
        <taxon>Pseudomonadati</taxon>
        <taxon>Pseudomonadota</taxon>
        <taxon>Alphaproteobacteria</taxon>
        <taxon>Rhodobacterales</taxon>
        <taxon>Roseobacteraceae</taxon>
        <taxon>Ruegeria</taxon>
    </lineage>
</organism>
<dbReference type="SUPFAM" id="SSF53155">
    <property type="entry name" value="Methylated DNA-protein cysteine methyltransferase domain"/>
    <property type="match status" value="1"/>
</dbReference>
<comment type="similarity">
    <text evidence="2">Belongs to the MGMT family.</text>
</comment>
<name>A0A497YSQ2_9RHOB</name>
<accession>A0A497YSQ2</accession>
<dbReference type="SUPFAM" id="SSF46767">
    <property type="entry name" value="Methylated DNA-protein cysteine methyltransferase, C-terminal domain"/>
    <property type="match status" value="1"/>
</dbReference>
<dbReference type="InterPro" id="IPR036388">
    <property type="entry name" value="WH-like_DNA-bd_sf"/>
</dbReference>
<proteinExistence type="inferred from homology"/>
<keyword evidence="4 10" id="KW-0489">Methyltransferase</keyword>
<feature type="domain" description="Methylated-DNA-[protein]-cysteine S-methyltransferase DNA binding" evidence="9">
    <location>
        <begin position="67"/>
        <end position="147"/>
    </location>
</feature>
<dbReference type="RefSeq" id="WP_010438112.1">
    <property type="nucleotide sequence ID" value="NZ_AEYW01000003.1"/>
</dbReference>
<dbReference type="Proteomes" id="UP000271700">
    <property type="component" value="Unassembled WGS sequence"/>
</dbReference>
<keyword evidence="6" id="KW-0227">DNA damage</keyword>
<dbReference type="Pfam" id="PF01035">
    <property type="entry name" value="DNA_binding_1"/>
    <property type="match status" value="1"/>
</dbReference>
<evidence type="ECO:0000256" key="5">
    <source>
        <dbReference type="ARBA" id="ARBA00022679"/>
    </source>
</evidence>
<evidence type="ECO:0000256" key="2">
    <source>
        <dbReference type="ARBA" id="ARBA00008711"/>
    </source>
</evidence>
<evidence type="ECO:0000256" key="4">
    <source>
        <dbReference type="ARBA" id="ARBA00022603"/>
    </source>
</evidence>
<comment type="catalytic activity">
    <reaction evidence="1">
        <text>a 4-O-methyl-thymidine in DNA + L-cysteinyl-[protein] = a thymidine in DNA + S-methyl-L-cysteinyl-[protein]</text>
        <dbReference type="Rhea" id="RHEA:53428"/>
        <dbReference type="Rhea" id="RHEA-COMP:10131"/>
        <dbReference type="Rhea" id="RHEA-COMP:10132"/>
        <dbReference type="Rhea" id="RHEA-COMP:13555"/>
        <dbReference type="Rhea" id="RHEA-COMP:13556"/>
        <dbReference type="ChEBI" id="CHEBI:29950"/>
        <dbReference type="ChEBI" id="CHEBI:82612"/>
        <dbReference type="ChEBI" id="CHEBI:137386"/>
        <dbReference type="ChEBI" id="CHEBI:137387"/>
        <dbReference type="EC" id="2.1.1.63"/>
    </reaction>
</comment>
<evidence type="ECO:0000313" key="10">
    <source>
        <dbReference type="EMBL" id="RLJ99000.1"/>
    </source>
</evidence>
<evidence type="ECO:0000259" key="9">
    <source>
        <dbReference type="Pfam" id="PF01035"/>
    </source>
</evidence>
<evidence type="ECO:0000256" key="6">
    <source>
        <dbReference type="ARBA" id="ARBA00022763"/>
    </source>
</evidence>
<dbReference type="OrthoDB" id="9802228at2"/>
<dbReference type="EC" id="2.1.1.63" evidence="3"/>
<comment type="caution">
    <text evidence="10">The sequence shown here is derived from an EMBL/GenBank/DDBJ whole genome shotgun (WGS) entry which is preliminary data.</text>
</comment>
<dbReference type="PANTHER" id="PTHR10815:SF5">
    <property type="entry name" value="METHYLATED-DNA--PROTEIN-CYSTEINE METHYLTRANSFERASE"/>
    <property type="match status" value="1"/>
</dbReference>
<dbReference type="Gene3D" id="3.30.160.70">
    <property type="entry name" value="Methylated DNA-protein cysteine methyltransferase domain"/>
    <property type="match status" value="1"/>
</dbReference>
<dbReference type="EMBL" id="RCCT01000008">
    <property type="protein sequence ID" value="RLJ99000.1"/>
    <property type="molecule type" value="Genomic_DNA"/>
</dbReference>
<dbReference type="STRING" id="981384.GCA_000192475_04017"/>
<dbReference type="PROSITE" id="PS00374">
    <property type="entry name" value="MGMT"/>
    <property type="match status" value="1"/>
</dbReference>
<dbReference type="GO" id="GO:0032259">
    <property type="term" value="P:methylation"/>
    <property type="evidence" value="ECO:0007669"/>
    <property type="project" value="UniProtKB-KW"/>
</dbReference>
<reference evidence="10 11" key="1">
    <citation type="submission" date="2018-10" db="EMBL/GenBank/DDBJ databases">
        <title>Genomic Encyclopedia of Archaeal and Bacterial Type Strains, Phase II (KMG-II): from individual species to whole genera.</title>
        <authorList>
            <person name="Goeker M."/>
        </authorList>
    </citation>
    <scope>NUCLEOTIDE SEQUENCE [LARGE SCALE GENOMIC DNA]</scope>
    <source>
        <strain evidence="10 11">DSM 29317</strain>
    </source>
</reference>
<comment type="catalytic activity">
    <reaction evidence="8">
        <text>a 6-O-methyl-2'-deoxyguanosine in DNA + L-cysteinyl-[protein] = S-methyl-L-cysteinyl-[protein] + a 2'-deoxyguanosine in DNA</text>
        <dbReference type="Rhea" id="RHEA:24000"/>
        <dbReference type="Rhea" id="RHEA-COMP:10131"/>
        <dbReference type="Rhea" id="RHEA-COMP:10132"/>
        <dbReference type="Rhea" id="RHEA-COMP:11367"/>
        <dbReference type="Rhea" id="RHEA-COMP:11368"/>
        <dbReference type="ChEBI" id="CHEBI:29950"/>
        <dbReference type="ChEBI" id="CHEBI:82612"/>
        <dbReference type="ChEBI" id="CHEBI:85445"/>
        <dbReference type="ChEBI" id="CHEBI:85448"/>
        <dbReference type="EC" id="2.1.1.63"/>
    </reaction>
</comment>
<gene>
    <name evidence="10" type="ORF">CLV75_4124</name>
</gene>
<protein>
    <recommendedName>
        <fullName evidence="3">methylated-DNA--[protein]-cysteine S-methyltransferase</fullName>
        <ecNumber evidence="3">2.1.1.63</ecNumber>
    </recommendedName>
</protein>
<dbReference type="CDD" id="cd06445">
    <property type="entry name" value="ATase"/>
    <property type="match status" value="1"/>
</dbReference>
<sequence>MPMIAVETQFGCLGVEEIDGAITRLVWNGRDEGPATPVLQEAAAQLRAYDEGRLQQFDLPYWIKGSEFQRRVCDAMYAIPFGDTRTYGELADELGYSAQAVGRGCGGNPIPIIIPCHRVLGADGKMVGFSGHGGVETKVALLRHEGAASLLI</sequence>
<evidence type="ECO:0000256" key="3">
    <source>
        <dbReference type="ARBA" id="ARBA00011918"/>
    </source>
</evidence>
<keyword evidence="7" id="KW-0234">DNA repair</keyword>
<evidence type="ECO:0000313" key="11">
    <source>
        <dbReference type="Proteomes" id="UP000271700"/>
    </source>
</evidence>
<dbReference type="InterPro" id="IPR036217">
    <property type="entry name" value="MethylDNA_cys_MeTrfase_DNAb"/>
</dbReference>
<dbReference type="InterPro" id="IPR001497">
    <property type="entry name" value="MethylDNA_cys_MeTrfase_AS"/>
</dbReference>
<dbReference type="NCBIfam" id="TIGR00589">
    <property type="entry name" value="ogt"/>
    <property type="match status" value="1"/>
</dbReference>
<dbReference type="InterPro" id="IPR014048">
    <property type="entry name" value="MethylDNA_cys_MeTrfase_DNA-bd"/>
</dbReference>
<dbReference type="Gene3D" id="1.10.10.10">
    <property type="entry name" value="Winged helix-like DNA-binding domain superfamily/Winged helix DNA-binding domain"/>
    <property type="match status" value="1"/>
</dbReference>
<dbReference type="FunFam" id="1.10.10.10:FF:000214">
    <property type="entry name" value="Methylated-DNA--protein-cysteine methyltransferase"/>
    <property type="match status" value="1"/>
</dbReference>
<dbReference type="PANTHER" id="PTHR10815">
    <property type="entry name" value="METHYLATED-DNA--PROTEIN-CYSTEINE METHYLTRANSFERASE"/>
    <property type="match status" value="1"/>
</dbReference>
<keyword evidence="5 10" id="KW-0808">Transferase</keyword>
<evidence type="ECO:0000256" key="1">
    <source>
        <dbReference type="ARBA" id="ARBA00001286"/>
    </source>
</evidence>
<keyword evidence="11" id="KW-1185">Reference proteome</keyword>
<evidence type="ECO:0000256" key="8">
    <source>
        <dbReference type="ARBA" id="ARBA00049348"/>
    </source>
</evidence>
<dbReference type="AlphaFoldDB" id="A0A497YSQ2"/>
<dbReference type="GO" id="GO:0003908">
    <property type="term" value="F:methylated-DNA-[protein]-cysteine S-methyltransferase activity"/>
    <property type="evidence" value="ECO:0007669"/>
    <property type="project" value="UniProtKB-EC"/>
</dbReference>